<feature type="compositionally biased region" description="Pro residues" evidence="17">
    <location>
        <begin position="727"/>
        <end position="741"/>
    </location>
</feature>
<dbReference type="GO" id="GO:0004843">
    <property type="term" value="F:cysteine-type deubiquitinase activity"/>
    <property type="evidence" value="ECO:0007669"/>
    <property type="project" value="UniProtKB-UniRule"/>
</dbReference>
<evidence type="ECO:0000256" key="7">
    <source>
        <dbReference type="ARBA" id="ARBA00022786"/>
    </source>
</evidence>
<evidence type="ECO:0000256" key="2">
    <source>
        <dbReference type="ARBA" id="ARBA00009085"/>
    </source>
</evidence>
<feature type="binding site" evidence="14">
    <location>
        <position position="218"/>
    </location>
    <ligand>
        <name>Zn(2+)</name>
        <dbReference type="ChEBI" id="CHEBI:29105"/>
    </ligand>
</feature>
<dbReference type="InterPro" id="IPR028889">
    <property type="entry name" value="USP"/>
</dbReference>
<dbReference type="FunFam" id="3.30.40.10:FF:000396">
    <property type="entry name" value="Ubiquitin carboxyl-terminal hydrolase"/>
    <property type="match status" value="1"/>
</dbReference>
<evidence type="ECO:0000256" key="6">
    <source>
        <dbReference type="ARBA" id="ARBA00022771"/>
    </source>
</evidence>
<evidence type="ECO:0000256" key="12">
    <source>
        <dbReference type="PIRSR" id="PIRSR016308-1"/>
    </source>
</evidence>
<protein>
    <recommendedName>
        <fullName evidence="11 16">Ubiquitin carboxyl-terminal hydrolase</fullName>
        <ecNumber evidence="11 16">3.4.19.12</ecNumber>
    </recommendedName>
</protein>
<comment type="catalytic activity">
    <reaction evidence="1 11 16">
        <text>Thiol-dependent hydrolysis of ester, thioester, amide, peptide and isopeptide bonds formed by the C-terminal Gly of ubiquitin (a 76-residue protein attached to proteins as an intracellular targeting signal).</text>
        <dbReference type="EC" id="3.4.19.12"/>
    </reaction>
</comment>
<dbReference type="Pfam" id="PF17807">
    <property type="entry name" value="zf-UBP_var"/>
    <property type="match status" value="1"/>
</dbReference>
<dbReference type="OrthoDB" id="361536at2759"/>
<feature type="binding site" evidence="14">
    <location>
        <position position="201"/>
    </location>
    <ligand>
        <name>Zn(2+)</name>
        <dbReference type="ChEBI" id="CHEBI:29105"/>
    </ligand>
</feature>
<feature type="binding site" evidence="13">
    <location>
        <position position="208"/>
    </location>
    <ligand>
        <name>substrate</name>
    </ligand>
</feature>
<dbReference type="PIRSF" id="PIRSF016308">
    <property type="entry name" value="UBP"/>
    <property type="match status" value="1"/>
</dbReference>
<dbReference type="PROSITE" id="PS50030">
    <property type="entry name" value="UBA"/>
    <property type="match status" value="2"/>
</dbReference>
<evidence type="ECO:0000259" key="18">
    <source>
        <dbReference type="PROSITE" id="PS50030"/>
    </source>
</evidence>
<feature type="binding site" evidence="13">
    <location>
        <position position="264"/>
    </location>
    <ligand>
        <name>substrate</name>
    </ligand>
</feature>
<dbReference type="PANTHER" id="PTHR24006">
    <property type="entry name" value="UBIQUITIN CARBOXYL-TERMINAL HYDROLASE"/>
    <property type="match status" value="1"/>
</dbReference>
<comment type="similarity">
    <text evidence="2 11 16">Belongs to the peptidase C19 family.</text>
</comment>
<feature type="domain" description="UBP-type" evidence="20">
    <location>
        <begin position="172"/>
        <end position="288"/>
    </location>
</feature>
<dbReference type="SUPFAM" id="SSF57850">
    <property type="entry name" value="RING/U-box"/>
    <property type="match status" value="1"/>
</dbReference>
<dbReference type="InterPro" id="IPR009060">
    <property type="entry name" value="UBA-like_sf"/>
</dbReference>
<feature type="binding site" evidence="13">
    <location>
        <begin position="220"/>
        <end position="223"/>
    </location>
    <ligand>
        <name>substrate</name>
    </ligand>
</feature>
<dbReference type="Pfam" id="PF00627">
    <property type="entry name" value="UBA"/>
    <property type="match status" value="1"/>
</dbReference>
<dbReference type="InterPro" id="IPR018200">
    <property type="entry name" value="USP_CS"/>
</dbReference>
<dbReference type="SUPFAM" id="SSF46934">
    <property type="entry name" value="UBA-like"/>
    <property type="match status" value="1"/>
</dbReference>
<keyword evidence="9 11" id="KW-0788">Thiol protease</keyword>
<feature type="active site" description="Proton acceptor" evidence="12">
    <location>
        <position position="773"/>
    </location>
</feature>
<dbReference type="Gene3D" id="3.30.40.10">
    <property type="entry name" value="Zinc/RING finger domain, C3HC4 (zinc finger)"/>
    <property type="match status" value="2"/>
</dbReference>
<keyword evidence="6 15" id="KW-0863">Zinc-finger</keyword>
<feature type="binding site" evidence="13">
    <location>
        <position position="269"/>
    </location>
    <ligand>
        <name>substrate</name>
    </ligand>
</feature>
<evidence type="ECO:0000256" key="10">
    <source>
        <dbReference type="ARBA" id="ARBA00022833"/>
    </source>
</evidence>
<dbReference type="InterPro" id="IPR013083">
    <property type="entry name" value="Znf_RING/FYVE/PHD"/>
</dbReference>
<dbReference type="Gene3D" id="3.90.70.10">
    <property type="entry name" value="Cysteine proteinases"/>
    <property type="match status" value="2"/>
</dbReference>
<evidence type="ECO:0000256" key="8">
    <source>
        <dbReference type="ARBA" id="ARBA00022801"/>
    </source>
</evidence>
<evidence type="ECO:0000256" key="3">
    <source>
        <dbReference type="ARBA" id="ARBA00022670"/>
    </source>
</evidence>
<dbReference type="Gene3D" id="1.10.8.10">
    <property type="entry name" value="DNA helicase RuvA subunit, C-terminal domain"/>
    <property type="match status" value="2"/>
</dbReference>
<evidence type="ECO:0000256" key="5">
    <source>
        <dbReference type="ARBA" id="ARBA00022737"/>
    </source>
</evidence>
<dbReference type="PROSITE" id="PS50271">
    <property type="entry name" value="ZF_UBP"/>
    <property type="match status" value="1"/>
</dbReference>
<dbReference type="SMART" id="SM00290">
    <property type="entry name" value="ZnF_UBP"/>
    <property type="match status" value="1"/>
</dbReference>
<feature type="domain" description="UBA" evidence="18">
    <location>
        <begin position="612"/>
        <end position="653"/>
    </location>
</feature>
<name>A0A8S1H283_9PELO</name>
<feature type="domain" description="USP" evidence="19">
    <location>
        <begin position="330"/>
        <end position="811"/>
    </location>
</feature>
<feature type="binding site" evidence="13">
    <location>
        <position position="266"/>
    </location>
    <ligand>
        <name>substrate</name>
    </ligand>
</feature>
<comment type="caution">
    <text evidence="21">The sequence shown here is derived from an EMBL/GenBank/DDBJ whole genome shotgun (WGS) entry which is preliminary data.</text>
</comment>
<evidence type="ECO:0000313" key="21">
    <source>
        <dbReference type="EMBL" id="CAD6189869.1"/>
    </source>
</evidence>
<evidence type="ECO:0000256" key="15">
    <source>
        <dbReference type="PROSITE-ProRule" id="PRU00502"/>
    </source>
</evidence>
<dbReference type="Pfam" id="PF00443">
    <property type="entry name" value="UCH"/>
    <property type="match status" value="1"/>
</dbReference>
<keyword evidence="22" id="KW-1185">Reference proteome</keyword>
<dbReference type="PANTHER" id="PTHR24006:SF664">
    <property type="entry name" value="UBIQUITIN CARBOXYL-TERMINAL HYDROLASE"/>
    <property type="match status" value="1"/>
</dbReference>
<dbReference type="Proteomes" id="UP000835052">
    <property type="component" value="Unassembled WGS sequence"/>
</dbReference>
<dbReference type="InterPro" id="IPR001607">
    <property type="entry name" value="Znf_UBP"/>
</dbReference>
<evidence type="ECO:0000256" key="13">
    <source>
        <dbReference type="PIRSR" id="PIRSR016308-2"/>
    </source>
</evidence>
<evidence type="ECO:0000259" key="20">
    <source>
        <dbReference type="PROSITE" id="PS50271"/>
    </source>
</evidence>
<evidence type="ECO:0000256" key="16">
    <source>
        <dbReference type="RuleBase" id="RU366025"/>
    </source>
</evidence>
<dbReference type="GO" id="GO:0006508">
    <property type="term" value="P:proteolysis"/>
    <property type="evidence" value="ECO:0007669"/>
    <property type="project" value="UniProtKB-KW"/>
</dbReference>
<dbReference type="EC" id="3.4.19.12" evidence="11 16"/>
<dbReference type="SUPFAM" id="SSF54001">
    <property type="entry name" value="Cysteine proteinases"/>
    <property type="match status" value="1"/>
</dbReference>
<keyword evidence="5" id="KW-0677">Repeat</keyword>
<sequence>MGTAQMPLSQPELLDNIRASPFTQISADSKIYKDECTYCFKSPFFEGGILVCLKTYFSFCEEHAQKYAQKTSSNLFLRYKSKRTVEKEKTPSDPNTGEPITKMTKLSIDPPKVNYTDEYFLTVYPHLDQNYPISDEVGSELVSVTEKVISSVSAERLNMISTSSNAWDADVKLITKHKDLVQLDNGKKIPVSGWKCEEEGCDINENLWLNLTDGAIRCGRSQFVSETVKSRGNGHMQQYYSSSGNPLVVKLGTISHNLDAADVYSYDEDDSVIDPNLERHLAHFGIDHRKMERTEKSIMEMEMDLNEKWEWAKCQEDGAELESIFGPGYTGIINLGSSCYMNSVLQALIQVEDFKKRYDQGSESIFEAIPLEQVHTDLNAQLAKVITSMLSGEFAREGSDLNAIKPRQFKLVMAEKHREFATARQQDVEEYIRFLFERIKTNTPEDVLDPSYAFRFKLENRFQDVSSGKVRYSENDEVLLHLPIAQELMEPIEGVENRFRVQMSRAVEYYLGTQTIEGYKSPVTGEIGGATTTLRFKTYPDYLLVQSQKFAYTNMGEMKKLDIDMEVAETLDISSYRGSGIQANEDPLPEDIETPKTSAPVVPSAPPAAQPAYDQSVVEQLVMMGFTENASVKAAIAVGTGGVEAAVDWVMGRLDDATLNDPPVQEAPTTAQTSSEVDPNQLAMVMALGFTAYQAKVALQRNPQVEVACDWLFSNVDSIPAEEPAAEPAPAPAPAPPPTPAAPQKERELRDGNGVYELIGFISHMGSRPDSGHYVAHMLKDGKWILFNDEKVAISQNPPKQLAYVYLYKRKTN</sequence>
<dbReference type="InterPro" id="IPR015940">
    <property type="entry name" value="UBA"/>
</dbReference>
<reference evidence="21" key="1">
    <citation type="submission" date="2020-10" db="EMBL/GenBank/DDBJ databases">
        <authorList>
            <person name="Kikuchi T."/>
        </authorList>
    </citation>
    <scope>NUCLEOTIDE SEQUENCE</scope>
    <source>
        <strain evidence="21">NKZ352</strain>
    </source>
</reference>
<evidence type="ECO:0000256" key="14">
    <source>
        <dbReference type="PIRSR" id="PIRSR016308-3"/>
    </source>
</evidence>
<evidence type="ECO:0000256" key="9">
    <source>
        <dbReference type="ARBA" id="ARBA00022807"/>
    </source>
</evidence>
<evidence type="ECO:0000256" key="17">
    <source>
        <dbReference type="SAM" id="MobiDB-lite"/>
    </source>
</evidence>
<dbReference type="InterPro" id="IPR016652">
    <property type="entry name" value="Ubiquitinyl_hydrolase"/>
</dbReference>
<feature type="binding site" evidence="14">
    <location>
        <position position="235"/>
    </location>
    <ligand>
        <name>Zn(2+)</name>
        <dbReference type="ChEBI" id="CHEBI:29105"/>
    </ligand>
</feature>
<keyword evidence="3 11" id="KW-0645">Protease</keyword>
<evidence type="ECO:0000313" key="22">
    <source>
        <dbReference type="Proteomes" id="UP000835052"/>
    </source>
</evidence>
<organism evidence="21 22">
    <name type="scientific">Caenorhabditis auriculariae</name>
    <dbReference type="NCBI Taxonomy" id="2777116"/>
    <lineage>
        <taxon>Eukaryota</taxon>
        <taxon>Metazoa</taxon>
        <taxon>Ecdysozoa</taxon>
        <taxon>Nematoda</taxon>
        <taxon>Chromadorea</taxon>
        <taxon>Rhabditida</taxon>
        <taxon>Rhabditina</taxon>
        <taxon>Rhabditomorpha</taxon>
        <taxon>Rhabditoidea</taxon>
        <taxon>Rhabditidae</taxon>
        <taxon>Peloderinae</taxon>
        <taxon>Caenorhabditis</taxon>
    </lineage>
</organism>
<dbReference type="GO" id="GO:0016579">
    <property type="term" value="P:protein deubiquitination"/>
    <property type="evidence" value="ECO:0007669"/>
    <property type="project" value="InterPro"/>
</dbReference>
<dbReference type="PROSITE" id="PS50235">
    <property type="entry name" value="USP_3"/>
    <property type="match status" value="1"/>
</dbReference>
<dbReference type="EMBL" id="CAJGYM010000012">
    <property type="protein sequence ID" value="CAD6189869.1"/>
    <property type="molecule type" value="Genomic_DNA"/>
</dbReference>
<keyword evidence="10 11" id="KW-0862">Zinc</keyword>
<gene>
    <name evidence="21" type="ORF">CAUJ_LOCUS5788</name>
</gene>
<keyword evidence="8 11" id="KW-0378">Hydrolase</keyword>
<evidence type="ECO:0000256" key="11">
    <source>
        <dbReference type="PIRNR" id="PIRNR016308"/>
    </source>
</evidence>
<feature type="region of interest" description="Disordered" evidence="17">
    <location>
        <begin position="578"/>
        <end position="608"/>
    </location>
</feature>
<keyword evidence="4 11" id="KW-0479">Metal-binding</keyword>
<dbReference type="GO" id="GO:0005829">
    <property type="term" value="C:cytosol"/>
    <property type="evidence" value="ECO:0007669"/>
    <property type="project" value="TreeGrafter"/>
</dbReference>
<feature type="active site" description="Nucleophile" evidence="12">
    <location>
        <position position="339"/>
    </location>
</feature>
<accession>A0A8S1H283</accession>
<dbReference type="SMART" id="SM00165">
    <property type="entry name" value="UBA"/>
    <property type="match status" value="2"/>
</dbReference>
<feature type="binding site" evidence="14">
    <location>
        <position position="196"/>
    </location>
    <ligand>
        <name>Zn(2+)</name>
        <dbReference type="ChEBI" id="CHEBI:29105"/>
    </ligand>
</feature>
<evidence type="ECO:0000256" key="4">
    <source>
        <dbReference type="ARBA" id="ARBA00022723"/>
    </source>
</evidence>
<evidence type="ECO:0000259" key="19">
    <source>
        <dbReference type="PROSITE" id="PS50235"/>
    </source>
</evidence>
<dbReference type="AlphaFoldDB" id="A0A8S1H283"/>
<keyword evidence="7 11" id="KW-0833">Ubl conjugation pathway</keyword>
<feature type="region of interest" description="Disordered" evidence="17">
    <location>
        <begin position="722"/>
        <end position="746"/>
    </location>
</feature>
<feature type="domain" description="UBA" evidence="18">
    <location>
        <begin position="676"/>
        <end position="715"/>
    </location>
</feature>
<dbReference type="CDD" id="cd14296">
    <property type="entry name" value="UBA1_scUBP14_like"/>
    <property type="match status" value="1"/>
</dbReference>
<dbReference type="GO" id="GO:0005634">
    <property type="term" value="C:nucleus"/>
    <property type="evidence" value="ECO:0007669"/>
    <property type="project" value="TreeGrafter"/>
</dbReference>
<dbReference type="PROSITE" id="PS00973">
    <property type="entry name" value="USP_2"/>
    <property type="match status" value="1"/>
</dbReference>
<dbReference type="Pfam" id="PF02148">
    <property type="entry name" value="zf-UBP"/>
    <property type="match status" value="1"/>
</dbReference>
<dbReference type="InterPro" id="IPR050164">
    <property type="entry name" value="Peptidase_C19"/>
</dbReference>
<proteinExistence type="inferred from homology"/>
<dbReference type="InterPro" id="IPR038765">
    <property type="entry name" value="Papain-like_cys_pep_sf"/>
</dbReference>
<dbReference type="InterPro" id="IPR041432">
    <property type="entry name" value="UBP13_Znf-UBP_var"/>
</dbReference>
<dbReference type="InterPro" id="IPR001394">
    <property type="entry name" value="Peptidase_C19_UCH"/>
</dbReference>
<dbReference type="PROSITE" id="PS00972">
    <property type="entry name" value="USP_1"/>
    <property type="match status" value="1"/>
</dbReference>
<dbReference type="GO" id="GO:0008270">
    <property type="term" value="F:zinc ion binding"/>
    <property type="evidence" value="ECO:0007669"/>
    <property type="project" value="UniProtKB-UniRule"/>
</dbReference>
<evidence type="ECO:0000256" key="1">
    <source>
        <dbReference type="ARBA" id="ARBA00000707"/>
    </source>
</evidence>